<gene>
    <name evidence="1" type="ORF">HCR_21520</name>
</gene>
<dbReference type="Proteomes" id="UP001321445">
    <property type="component" value="Chromosome"/>
</dbReference>
<accession>A0ABN6WX43</accession>
<evidence type="ECO:0000313" key="2">
    <source>
        <dbReference type="Proteomes" id="UP001321445"/>
    </source>
</evidence>
<organism evidence="1 2">
    <name type="scientific">Hydrogenimonas cancrithermarum</name>
    <dbReference type="NCBI Taxonomy" id="2993563"/>
    <lineage>
        <taxon>Bacteria</taxon>
        <taxon>Pseudomonadati</taxon>
        <taxon>Campylobacterota</taxon>
        <taxon>Epsilonproteobacteria</taxon>
        <taxon>Campylobacterales</taxon>
        <taxon>Hydrogenimonadaceae</taxon>
        <taxon>Hydrogenimonas</taxon>
    </lineage>
</organism>
<reference evidence="1 2" key="1">
    <citation type="submission" date="2023-03" db="EMBL/GenBank/DDBJ databases">
        <title>Description of Hydrogenimonas sp. ISO32.</title>
        <authorList>
            <person name="Mino S."/>
            <person name="Fukazawa S."/>
            <person name="Sawabe T."/>
        </authorList>
    </citation>
    <scope>NUCLEOTIDE SEQUENCE [LARGE SCALE GENOMIC DNA]</scope>
    <source>
        <strain evidence="1 2">ISO32</strain>
    </source>
</reference>
<sequence>MKKETSSPAPTYLPTPEGCSIISAEGLDFQVRDGAGYNPLAIGTGTKRGKTTLIGLALFARSNEG</sequence>
<proteinExistence type="predicted"/>
<keyword evidence="2" id="KW-1185">Reference proteome</keyword>
<dbReference type="EMBL" id="AP027370">
    <property type="protein sequence ID" value="BDY13840.1"/>
    <property type="molecule type" value="Genomic_DNA"/>
</dbReference>
<evidence type="ECO:0000313" key="1">
    <source>
        <dbReference type="EMBL" id="BDY13840.1"/>
    </source>
</evidence>
<protein>
    <submittedName>
        <fullName evidence="1">Uncharacterized protein</fullName>
    </submittedName>
</protein>
<name>A0ABN6WX43_9BACT</name>